<keyword evidence="2" id="KW-0963">Cytoplasm</keyword>
<comment type="similarity">
    <text evidence="2">Belongs to the RbfA family.</text>
</comment>
<comment type="caution">
    <text evidence="3">The sequence shown here is derived from an EMBL/GenBank/DDBJ whole genome shotgun (WGS) entry which is preliminary data.</text>
</comment>
<dbReference type="Pfam" id="PF02033">
    <property type="entry name" value="RBFA"/>
    <property type="match status" value="1"/>
</dbReference>
<evidence type="ECO:0000313" key="3">
    <source>
        <dbReference type="EMBL" id="RFT14755.1"/>
    </source>
</evidence>
<evidence type="ECO:0000256" key="2">
    <source>
        <dbReference type="HAMAP-Rule" id="MF_00003"/>
    </source>
</evidence>
<dbReference type="GO" id="GO:0030490">
    <property type="term" value="P:maturation of SSU-rRNA"/>
    <property type="evidence" value="ECO:0007669"/>
    <property type="project" value="UniProtKB-UniRule"/>
</dbReference>
<sequence length="121" mass="14104">MPAEGSYRPKRVSQLIQQEISRLLINELPEMTGFLTVTGVEMPPDLKTARISVSVLQKEKRESILKLLQKRTPHFRRLLASRLNLRYNPELIFVLDLTADYEERIDRLLDSLKDNEPDDKT</sequence>
<dbReference type="PANTHER" id="PTHR33515">
    <property type="entry name" value="RIBOSOME-BINDING FACTOR A, CHLOROPLASTIC-RELATED"/>
    <property type="match status" value="1"/>
</dbReference>
<name>A0A3E2BJ49_9BACT</name>
<comment type="subcellular location">
    <subcellularLocation>
        <location evidence="2">Cytoplasm</location>
    </subcellularLocation>
</comment>
<keyword evidence="1 2" id="KW-0690">Ribosome biogenesis</keyword>
<comment type="subunit">
    <text evidence="2">Monomer. Binds 30S ribosomal subunits, but not 50S ribosomal subunits or 70S ribosomes.</text>
</comment>
<dbReference type="HAMAP" id="MF_00003">
    <property type="entry name" value="RbfA"/>
    <property type="match status" value="1"/>
</dbReference>
<dbReference type="GO" id="GO:0043024">
    <property type="term" value="F:ribosomal small subunit binding"/>
    <property type="evidence" value="ECO:0007669"/>
    <property type="project" value="TreeGrafter"/>
</dbReference>
<proteinExistence type="inferred from homology"/>
<organism evidence="3 4">
    <name type="scientific">Candidatus Saccharicenans subterraneus</name>
    <dbReference type="NCBI Taxonomy" id="2508984"/>
    <lineage>
        <taxon>Bacteria</taxon>
        <taxon>Candidatus Aminicenantota</taxon>
        <taxon>Candidatus Aminicenantia</taxon>
        <taxon>Candidatus Aminicenantales</taxon>
        <taxon>Candidatus Saccharicenantaceae</taxon>
        <taxon>Candidatus Saccharicenans</taxon>
    </lineage>
</organism>
<dbReference type="GO" id="GO:0005829">
    <property type="term" value="C:cytosol"/>
    <property type="evidence" value="ECO:0007669"/>
    <property type="project" value="TreeGrafter"/>
</dbReference>
<gene>
    <name evidence="2" type="primary">rbfA</name>
    <name evidence="3" type="ORF">OP8BY_2425</name>
</gene>
<dbReference type="InterPro" id="IPR023799">
    <property type="entry name" value="RbfA_dom_sf"/>
</dbReference>
<dbReference type="NCBIfam" id="TIGR00082">
    <property type="entry name" value="rbfA"/>
    <property type="match status" value="1"/>
</dbReference>
<dbReference type="SUPFAM" id="SSF89919">
    <property type="entry name" value="Ribosome-binding factor A, RbfA"/>
    <property type="match status" value="1"/>
</dbReference>
<dbReference type="InterPro" id="IPR015946">
    <property type="entry name" value="KH_dom-like_a/b"/>
</dbReference>
<protein>
    <recommendedName>
        <fullName evidence="2">Ribosome-binding factor A</fullName>
    </recommendedName>
</protein>
<evidence type="ECO:0000313" key="4">
    <source>
        <dbReference type="Proteomes" id="UP000257323"/>
    </source>
</evidence>
<reference evidence="3 4" key="1">
    <citation type="submission" date="2018-08" db="EMBL/GenBank/DDBJ databases">
        <title>Genome analysis of the thermophilic bacterium of the candidate phylum Aminicenantes from deep subsurface aquifer revealed its physiology and ecological role.</title>
        <authorList>
            <person name="Kadnikov V.V."/>
            <person name="Mardanov A.V."/>
            <person name="Beletsky A.V."/>
            <person name="Karnachuk O.V."/>
            <person name="Ravin N.V."/>
        </authorList>
    </citation>
    <scope>NUCLEOTIDE SEQUENCE [LARGE SCALE GENOMIC DNA]</scope>
    <source>
        <strain evidence="3">BY38</strain>
    </source>
</reference>
<comment type="function">
    <text evidence="2">One of several proteins that assist in the late maturation steps of the functional core of the 30S ribosomal subunit. Associates with free 30S ribosomal subunits (but not with 30S subunits that are part of 70S ribosomes or polysomes). Required for efficient processing of 16S rRNA. May interact with the 5'-terminal helix region of 16S rRNA.</text>
</comment>
<dbReference type="EMBL" id="QUAH01000021">
    <property type="protein sequence ID" value="RFT14755.1"/>
    <property type="molecule type" value="Genomic_DNA"/>
</dbReference>
<dbReference type="Proteomes" id="UP000257323">
    <property type="component" value="Unassembled WGS sequence"/>
</dbReference>
<dbReference type="AlphaFoldDB" id="A0A3E2BJ49"/>
<dbReference type="Gene3D" id="3.30.300.20">
    <property type="match status" value="1"/>
</dbReference>
<dbReference type="InterPro" id="IPR000238">
    <property type="entry name" value="RbfA"/>
</dbReference>
<accession>A0A3E2BJ49</accession>
<dbReference type="PANTHER" id="PTHR33515:SF1">
    <property type="entry name" value="RIBOSOME-BINDING FACTOR A, CHLOROPLASTIC-RELATED"/>
    <property type="match status" value="1"/>
</dbReference>
<evidence type="ECO:0000256" key="1">
    <source>
        <dbReference type="ARBA" id="ARBA00022517"/>
    </source>
</evidence>